<dbReference type="PANTHER" id="PTHR43219">
    <property type="entry name" value="CRISPR-ASSOCIATED ENDONUCLEASE CAS1"/>
    <property type="match status" value="1"/>
</dbReference>
<feature type="binding site" evidence="9">
    <location>
        <position position="221"/>
    </location>
    <ligand>
        <name>Mn(2+)</name>
        <dbReference type="ChEBI" id="CHEBI:29035"/>
    </ligand>
</feature>
<evidence type="ECO:0000256" key="5">
    <source>
        <dbReference type="ARBA" id="ARBA00022842"/>
    </source>
</evidence>
<keyword evidence="4 9" id="KW-0378">Hydrolase</keyword>
<keyword evidence="7 9" id="KW-0238">DNA-binding</keyword>
<dbReference type="InterPro" id="IPR002729">
    <property type="entry name" value="CRISPR-assoc_Cas1"/>
</dbReference>
<dbReference type="PANTHER" id="PTHR43219:SF2">
    <property type="entry name" value="CRISPR-ASSOCIATED ENDONUCLEASE CAS1"/>
    <property type="match status" value="1"/>
</dbReference>
<proteinExistence type="inferred from homology"/>
<keyword evidence="8 9" id="KW-0464">Manganese</keyword>
<evidence type="ECO:0000256" key="9">
    <source>
        <dbReference type="HAMAP-Rule" id="MF_01470"/>
    </source>
</evidence>
<comment type="function">
    <text evidence="9">CRISPR (clustered regularly interspaced short palindromic repeat), is an adaptive immune system that provides protection against mobile genetic elements (viruses, transposable elements and conjugative plasmids). CRISPR clusters contain spacers, sequences complementary to antecedent mobile elements, and target invading nucleic acids. CRISPR clusters are transcribed and processed into CRISPR RNA (crRNA). Acts as a dsDNA endonuclease. Involved in the integration of spacer DNA into the CRISPR cassette.</text>
</comment>
<sequence>MAKDYFVFSPGRMQRKNNTFYFVDEEGNKKSLPIHQIDSIYVFGTLDMNTEFLHLLNQHNVAMHIFNYYGFYSGSFYPRQQKVSGFTVVHQAEHYLNKEKRLFLAKQFVKSASFHMLRNLRHYKGKEGVQTIIDQILRYQNELDRAETVQEVMGIEGMIRQNYYVAFNMFLSGDFAFDERTKRPPKDPLNALISFGNSLCYTKVLSEIYKTHLDPTISFLHEPSTKRFSLSLDIAEIFKPLIVDPVIFTLINKNQLNVKRDFEYIDEMVILNDMGKKKFLNEWMQKLQTTVRHRQLNRNVSYQYFIRLECYKLIKHFIGDQNYKPLKAWW</sequence>
<dbReference type="InterPro" id="IPR042206">
    <property type="entry name" value="CRISPR-assoc_Cas1_C"/>
</dbReference>
<feature type="binding site" evidence="9">
    <location>
        <position position="236"/>
    </location>
    <ligand>
        <name>Mn(2+)</name>
        <dbReference type="ChEBI" id="CHEBI:29035"/>
    </ligand>
</feature>
<accession>A0A150M4L4</accession>
<dbReference type="HAMAP" id="MF_01470">
    <property type="entry name" value="Cas1"/>
    <property type="match status" value="1"/>
</dbReference>
<keyword evidence="1 9" id="KW-0540">Nuclease</keyword>
<dbReference type="Pfam" id="PF01867">
    <property type="entry name" value="Cas_Cas1"/>
    <property type="match status" value="1"/>
</dbReference>
<dbReference type="Gene3D" id="3.100.10.20">
    <property type="entry name" value="CRISPR-associated endonuclease Cas1, N-terminal domain"/>
    <property type="match status" value="1"/>
</dbReference>
<dbReference type="NCBIfam" id="TIGR03641">
    <property type="entry name" value="cas1_HMARI"/>
    <property type="match status" value="1"/>
</dbReference>
<keyword evidence="5 9" id="KW-0460">Magnesium</keyword>
<dbReference type="Proteomes" id="UP000075683">
    <property type="component" value="Unassembled WGS sequence"/>
</dbReference>
<dbReference type="Gene3D" id="1.20.120.920">
    <property type="entry name" value="CRISPR-associated endonuclease Cas1, C-terminal domain"/>
    <property type="match status" value="1"/>
</dbReference>
<dbReference type="CDD" id="cd09722">
    <property type="entry name" value="Cas1_I-B"/>
    <property type="match status" value="1"/>
</dbReference>
<evidence type="ECO:0000313" key="13">
    <source>
        <dbReference type="Proteomes" id="UP000257014"/>
    </source>
</evidence>
<feature type="binding site" evidence="9">
    <location>
        <position position="156"/>
    </location>
    <ligand>
        <name>Mn(2+)</name>
        <dbReference type="ChEBI" id="CHEBI:29035"/>
    </ligand>
</feature>
<evidence type="ECO:0000313" key="11">
    <source>
        <dbReference type="EMBL" id="REJ27605.1"/>
    </source>
</evidence>
<evidence type="ECO:0000256" key="4">
    <source>
        <dbReference type="ARBA" id="ARBA00022801"/>
    </source>
</evidence>
<dbReference type="GO" id="GO:0003677">
    <property type="term" value="F:DNA binding"/>
    <property type="evidence" value="ECO:0007669"/>
    <property type="project" value="UniProtKB-KW"/>
</dbReference>
<dbReference type="OrthoDB" id="9803119at2"/>
<dbReference type="RefSeq" id="WP_061568882.1">
    <property type="nucleotide sequence ID" value="NZ_LQYT01000042.1"/>
</dbReference>
<gene>
    <name evidence="9" type="primary">cas1</name>
    <name evidence="10" type="ORF">B4135_2076</name>
    <name evidence="11" type="ORF">C6P37_10885</name>
</gene>
<keyword evidence="3 9" id="KW-0255">Endonuclease</keyword>
<keyword evidence="2 9" id="KW-0479">Metal-binding</keyword>
<dbReference type="NCBIfam" id="TIGR00287">
    <property type="entry name" value="cas1"/>
    <property type="match status" value="1"/>
</dbReference>
<dbReference type="GO" id="GO:0043571">
    <property type="term" value="P:maintenance of CRISPR repeat elements"/>
    <property type="evidence" value="ECO:0007669"/>
    <property type="project" value="UniProtKB-UniRule"/>
</dbReference>
<protein>
    <recommendedName>
        <fullName evidence="9">CRISPR-associated endonuclease Cas1</fullName>
        <ecNumber evidence="9">3.1.-.-</ecNumber>
    </recommendedName>
</protein>
<dbReference type="GO" id="GO:0016787">
    <property type="term" value="F:hydrolase activity"/>
    <property type="evidence" value="ECO:0007669"/>
    <property type="project" value="UniProtKB-KW"/>
</dbReference>
<dbReference type="PATRIC" id="fig|301148.3.peg.3479"/>
<dbReference type="GO" id="GO:0046872">
    <property type="term" value="F:metal ion binding"/>
    <property type="evidence" value="ECO:0007669"/>
    <property type="project" value="UniProtKB-UniRule"/>
</dbReference>
<evidence type="ECO:0000313" key="10">
    <source>
        <dbReference type="EMBL" id="KYD19345.1"/>
    </source>
</evidence>
<dbReference type="EMBL" id="QEWE01000020">
    <property type="protein sequence ID" value="REJ27605.1"/>
    <property type="molecule type" value="Genomic_DNA"/>
</dbReference>
<evidence type="ECO:0000256" key="6">
    <source>
        <dbReference type="ARBA" id="ARBA00023118"/>
    </source>
</evidence>
<dbReference type="Proteomes" id="UP000257014">
    <property type="component" value="Unassembled WGS sequence"/>
</dbReference>
<evidence type="ECO:0000256" key="2">
    <source>
        <dbReference type="ARBA" id="ARBA00022723"/>
    </source>
</evidence>
<evidence type="ECO:0000256" key="1">
    <source>
        <dbReference type="ARBA" id="ARBA00022722"/>
    </source>
</evidence>
<reference evidence="11 13" key="2">
    <citation type="submission" date="2018-03" db="EMBL/GenBank/DDBJ databases">
        <authorList>
            <person name="Keele B.F."/>
        </authorList>
    </citation>
    <scope>NUCLEOTIDE SEQUENCE [LARGE SCALE GENOMIC DNA]</scope>
    <source>
        <strain evidence="11">ZCTH4_d</strain>
    </source>
</reference>
<comment type="cofactor">
    <cofactor evidence="9">
        <name>Mg(2+)</name>
        <dbReference type="ChEBI" id="CHEBI:18420"/>
    </cofactor>
    <cofactor evidence="9">
        <name>Mn(2+)</name>
        <dbReference type="ChEBI" id="CHEBI:29035"/>
    </cofactor>
</comment>
<evidence type="ECO:0000256" key="7">
    <source>
        <dbReference type="ARBA" id="ARBA00023125"/>
    </source>
</evidence>
<comment type="subunit">
    <text evidence="9">Homodimer, forms a heterotetramer with a Cas2 homodimer.</text>
</comment>
<dbReference type="GO" id="GO:0004520">
    <property type="term" value="F:DNA endonuclease activity"/>
    <property type="evidence" value="ECO:0007669"/>
    <property type="project" value="InterPro"/>
</dbReference>
<evidence type="ECO:0000256" key="3">
    <source>
        <dbReference type="ARBA" id="ARBA00022759"/>
    </source>
</evidence>
<dbReference type="EC" id="3.1.-.-" evidence="9"/>
<evidence type="ECO:0000313" key="12">
    <source>
        <dbReference type="Proteomes" id="UP000075683"/>
    </source>
</evidence>
<comment type="caution">
    <text evidence="10">The sequence shown here is derived from an EMBL/GenBank/DDBJ whole genome shotgun (WGS) entry which is preliminary data.</text>
</comment>
<dbReference type="InterPro" id="IPR042211">
    <property type="entry name" value="CRISPR-assoc_Cas1_N"/>
</dbReference>
<keyword evidence="6 9" id="KW-0051">Antiviral defense</keyword>
<dbReference type="EMBL" id="LQYT01000042">
    <property type="protein sequence ID" value="KYD19345.1"/>
    <property type="molecule type" value="Genomic_DNA"/>
</dbReference>
<dbReference type="GO" id="GO:0051607">
    <property type="term" value="P:defense response to virus"/>
    <property type="evidence" value="ECO:0007669"/>
    <property type="project" value="UniProtKB-UniRule"/>
</dbReference>
<organism evidence="10 12">
    <name type="scientific">Caldibacillus debilis</name>
    <dbReference type="NCBI Taxonomy" id="301148"/>
    <lineage>
        <taxon>Bacteria</taxon>
        <taxon>Bacillati</taxon>
        <taxon>Bacillota</taxon>
        <taxon>Bacilli</taxon>
        <taxon>Bacillales</taxon>
        <taxon>Bacillaceae</taxon>
        <taxon>Caldibacillus</taxon>
    </lineage>
</organism>
<dbReference type="InterPro" id="IPR019858">
    <property type="entry name" value="CRISPR-assoc_Cas1_HMARI/TNEAP"/>
</dbReference>
<dbReference type="STRING" id="301148.B4135_2076"/>
<reference evidence="10 12" key="1">
    <citation type="submission" date="2016-01" db="EMBL/GenBank/DDBJ databases">
        <title>Draft Genome Sequences of Seven Thermophilic Sporeformers Isolated from Foods.</title>
        <authorList>
            <person name="Berendsen E.M."/>
            <person name="Wells-Bennik M.H."/>
            <person name="Krawcyk A.O."/>
            <person name="De Jong A."/>
            <person name="Holsappel S."/>
            <person name="Eijlander R.T."/>
            <person name="Kuipers O.P."/>
        </authorList>
    </citation>
    <scope>NUCLEOTIDE SEQUENCE [LARGE SCALE GENOMIC DNA]</scope>
    <source>
        <strain evidence="10 12">B4135</strain>
    </source>
</reference>
<evidence type="ECO:0000256" key="8">
    <source>
        <dbReference type="ARBA" id="ARBA00023211"/>
    </source>
</evidence>
<dbReference type="AlphaFoldDB" id="A0A150M4L4"/>
<name>A0A150M4L4_9BACI</name>
<comment type="similarity">
    <text evidence="9">Belongs to the CRISPR-associated endonuclease Cas1 family.</text>
</comment>